<gene>
    <name evidence="1" type="ORF">SASPL_123341</name>
</gene>
<dbReference type="AlphaFoldDB" id="A0A8X8ZRZ5"/>
<dbReference type="Proteomes" id="UP000298416">
    <property type="component" value="Unassembled WGS sequence"/>
</dbReference>
<protein>
    <submittedName>
        <fullName evidence="1">Uncharacterized protein</fullName>
    </submittedName>
</protein>
<evidence type="ECO:0000313" key="2">
    <source>
        <dbReference type="Proteomes" id="UP000298416"/>
    </source>
</evidence>
<accession>A0A8X8ZRZ5</accession>
<reference evidence="1" key="2">
    <citation type="submission" date="2020-08" db="EMBL/GenBank/DDBJ databases">
        <title>Plant Genome Project.</title>
        <authorList>
            <person name="Zhang R.-G."/>
        </authorList>
    </citation>
    <scope>NUCLEOTIDE SEQUENCE</scope>
    <source>
        <strain evidence="1">Huo1</strain>
        <tissue evidence="1">Leaf</tissue>
    </source>
</reference>
<keyword evidence="2" id="KW-1185">Reference proteome</keyword>
<proteinExistence type="predicted"/>
<comment type="caution">
    <text evidence="1">The sequence shown here is derived from an EMBL/GenBank/DDBJ whole genome shotgun (WGS) entry which is preliminary data.</text>
</comment>
<name>A0A8X8ZRZ5_SALSN</name>
<organism evidence="1">
    <name type="scientific">Salvia splendens</name>
    <name type="common">Scarlet sage</name>
    <dbReference type="NCBI Taxonomy" id="180675"/>
    <lineage>
        <taxon>Eukaryota</taxon>
        <taxon>Viridiplantae</taxon>
        <taxon>Streptophyta</taxon>
        <taxon>Embryophyta</taxon>
        <taxon>Tracheophyta</taxon>
        <taxon>Spermatophyta</taxon>
        <taxon>Magnoliopsida</taxon>
        <taxon>eudicotyledons</taxon>
        <taxon>Gunneridae</taxon>
        <taxon>Pentapetalae</taxon>
        <taxon>asterids</taxon>
        <taxon>lamiids</taxon>
        <taxon>Lamiales</taxon>
        <taxon>Lamiaceae</taxon>
        <taxon>Nepetoideae</taxon>
        <taxon>Mentheae</taxon>
        <taxon>Salviinae</taxon>
        <taxon>Salvia</taxon>
        <taxon>Salvia subgen. Calosphace</taxon>
        <taxon>core Calosphace</taxon>
    </lineage>
</organism>
<dbReference type="EMBL" id="PNBA02000008">
    <property type="protein sequence ID" value="KAG6415922.1"/>
    <property type="molecule type" value="Genomic_DNA"/>
</dbReference>
<evidence type="ECO:0000313" key="1">
    <source>
        <dbReference type="EMBL" id="KAG6415922.1"/>
    </source>
</evidence>
<reference evidence="1" key="1">
    <citation type="submission" date="2018-01" db="EMBL/GenBank/DDBJ databases">
        <authorList>
            <person name="Mao J.F."/>
        </authorList>
    </citation>
    <scope>NUCLEOTIDE SEQUENCE</scope>
    <source>
        <strain evidence="1">Huo1</strain>
        <tissue evidence="1">Leaf</tissue>
    </source>
</reference>
<sequence length="112" mass="12442">MDAMLAAIMANLDGMQSDVNKLKDDHRVLESCGGTRILTTKEVEEMKDGWSIEVDIIMAMGAWEYEGYDYANFKPVELQVRSSLEDESSTSSGSDKPLEPTKIEVCSLNLCD</sequence>